<dbReference type="SMART" id="SM00116">
    <property type="entry name" value="CBS"/>
    <property type="match status" value="2"/>
</dbReference>
<dbReference type="SUPFAM" id="SSF56176">
    <property type="entry name" value="FAD-binding/transporter-associated domain-like"/>
    <property type="match status" value="1"/>
</dbReference>
<dbReference type="InterPro" id="IPR000644">
    <property type="entry name" value="CBS_dom"/>
</dbReference>
<feature type="transmembrane region" description="Helical" evidence="11">
    <location>
        <begin position="6"/>
        <end position="25"/>
    </location>
</feature>
<reference evidence="13 14" key="1">
    <citation type="submission" date="2016-10" db="EMBL/GenBank/DDBJ databases">
        <authorList>
            <person name="de Groot N.N."/>
        </authorList>
    </citation>
    <scope>NUCLEOTIDE SEQUENCE [LARGE SCALE GENOMIC DNA]</scope>
    <source>
        <strain evidence="13 14">KPR-7B</strain>
    </source>
</reference>
<sequence>MTTAPAALLLITGVVVLGFGAVLSAGEGALTHMTRAAAEDLAEAGRRRADRVVSLTAKRNQVLGAIVGLRAGVDMLAAVLITLAVAGWFRQWWQVLLVAAGANLVLLGLLVGISPRSAGRRNPAGTLLALAGVLEKVYALGTPWRWVESRFGHSSTLTDAEVRAEITEDLREMIDEIGDSETIEDEDREMMRSVVELGQTLVREVMVPRTDMVTIEEHKSATAGMRLFIRSGYSRVPVIGEDADDVRGILYLKDVLRRLSDHPEHGERPVSAFVREAVYVPETKLADDLLREMQLGHFHIALAVDEYGGIAGLVTLEDLLEEVVGELTDEHDHAEPVAEDLGDGTFRVSVRLGLDALGELFDLEIEDDDVDTAGGLLTKAVGRVPLPGASGDVQGIHLVAEEATGRRRQVATLLASRSDTGPTAPTPAAPDQIEDSEE</sequence>
<dbReference type="Gene3D" id="3.10.580.10">
    <property type="entry name" value="CBS-domain"/>
    <property type="match status" value="1"/>
</dbReference>
<evidence type="ECO:0000256" key="5">
    <source>
        <dbReference type="ARBA" id="ARBA00022737"/>
    </source>
</evidence>
<dbReference type="GO" id="GO:0050660">
    <property type="term" value="F:flavin adenine dinucleotide binding"/>
    <property type="evidence" value="ECO:0007669"/>
    <property type="project" value="InterPro"/>
</dbReference>
<accession>A0A1G9VMV6</accession>
<keyword evidence="7 9" id="KW-0129">CBS domain</keyword>
<protein>
    <submittedName>
        <fullName evidence="13">Hemolysin, contains CBS domains</fullName>
    </submittedName>
</protein>
<dbReference type="InterPro" id="IPR016169">
    <property type="entry name" value="FAD-bd_PCMH_sub2"/>
</dbReference>
<dbReference type="FunFam" id="3.10.580.10:FF:000002">
    <property type="entry name" value="Magnesium/cobalt efflux protein CorC"/>
    <property type="match status" value="1"/>
</dbReference>
<dbReference type="Gene3D" id="3.30.465.10">
    <property type="match status" value="1"/>
</dbReference>
<keyword evidence="4 11" id="KW-0812">Transmembrane</keyword>
<feature type="domain" description="CBS" evidence="12">
    <location>
        <begin position="273"/>
        <end position="330"/>
    </location>
</feature>
<evidence type="ECO:0000256" key="2">
    <source>
        <dbReference type="ARBA" id="ARBA00006337"/>
    </source>
</evidence>
<dbReference type="InterPro" id="IPR036318">
    <property type="entry name" value="FAD-bd_PCMH-like_sf"/>
</dbReference>
<dbReference type="EMBL" id="FNHU01000006">
    <property type="protein sequence ID" value="SDM73572.1"/>
    <property type="molecule type" value="Genomic_DNA"/>
</dbReference>
<dbReference type="InterPro" id="IPR005170">
    <property type="entry name" value="Transptr-assoc_dom"/>
</dbReference>
<evidence type="ECO:0000256" key="10">
    <source>
        <dbReference type="SAM" id="MobiDB-lite"/>
    </source>
</evidence>
<dbReference type="PANTHER" id="PTHR22777:SF32">
    <property type="entry name" value="UPF0053 INNER MEMBRANE PROTEIN YFJD"/>
    <property type="match status" value="1"/>
</dbReference>
<dbReference type="RefSeq" id="WP_092609776.1">
    <property type="nucleotide sequence ID" value="NZ_FNHU01000006.1"/>
</dbReference>
<dbReference type="GO" id="GO:0005886">
    <property type="term" value="C:plasma membrane"/>
    <property type="evidence" value="ECO:0007669"/>
    <property type="project" value="UniProtKB-SubCell"/>
</dbReference>
<dbReference type="Pfam" id="PF01595">
    <property type="entry name" value="CNNM"/>
    <property type="match status" value="1"/>
</dbReference>
<name>A0A1G9VMV6_9ACTO</name>
<evidence type="ECO:0000256" key="4">
    <source>
        <dbReference type="ARBA" id="ARBA00022692"/>
    </source>
</evidence>
<feature type="region of interest" description="Disordered" evidence="10">
    <location>
        <begin position="414"/>
        <end position="438"/>
    </location>
</feature>
<dbReference type="OrthoDB" id="110231at2"/>
<dbReference type="PANTHER" id="PTHR22777">
    <property type="entry name" value="HEMOLYSIN-RELATED"/>
    <property type="match status" value="1"/>
</dbReference>
<evidence type="ECO:0000313" key="14">
    <source>
        <dbReference type="Proteomes" id="UP000199671"/>
    </source>
</evidence>
<evidence type="ECO:0000256" key="1">
    <source>
        <dbReference type="ARBA" id="ARBA00004651"/>
    </source>
</evidence>
<dbReference type="Proteomes" id="UP000199671">
    <property type="component" value="Unassembled WGS sequence"/>
</dbReference>
<dbReference type="PROSITE" id="PS51371">
    <property type="entry name" value="CBS"/>
    <property type="match status" value="2"/>
</dbReference>
<comment type="similarity">
    <text evidence="2">Belongs to the UPF0053 family.</text>
</comment>
<proteinExistence type="inferred from homology"/>
<dbReference type="Pfam" id="PF03471">
    <property type="entry name" value="CorC_HlyC"/>
    <property type="match status" value="1"/>
</dbReference>
<keyword evidence="5" id="KW-0677">Repeat</keyword>
<evidence type="ECO:0000256" key="9">
    <source>
        <dbReference type="PROSITE-ProRule" id="PRU00703"/>
    </source>
</evidence>
<dbReference type="SUPFAM" id="SSF54631">
    <property type="entry name" value="CBS-domain pair"/>
    <property type="match status" value="1"/>
</dbReference>
<evidence type="ECO:0000313" key="13">
    <source>
        <dbReference type="EMBL" id="SDM73572.1"/>
    </source>
</evidence>
<keyword evidence="3" id="KW-1003">Cell membrane</keyword>
<evidence type="ECO:0000256" key="3">
    <source>
        <dbReference type="ARBA" id="ARBA00022475"/>
    </source>
</evidence>
<feature type="transmembrane region" description="Helical" evidence="11">
    <location>
        <begin position="62"/>
        <end position="86"/>
    </location>
</feature>
<evidence type="ECO:0000256" key="8">
    <source>
        <dbReference type="ARBA" id="ARBA00023136"/>
    </source>
</evidence>
<dbReference type="SMART" id="SM01091">
    <property type="entry name" value="CorC_HlyC"/>
    <property type="match status" value="1"/>
</dbReference>
<dbReference type="CDD" id="cd04590">
    <property type="entry name" value="CBS_pair_CorC_HlyC_assoc"/>
    <property type="match status" value="1"/>
</dbReference>
<dbReference type="InterPro" id="IPR002550">
    <property type="entry name" value="CNNM"/>
</dbReference>
<evidence type="ECO:0000256" key="6">
    <source>
        <dbReference type="ARBA" id="ARBA00022989"/>
    </source>
</evidence>
<evidence type="ECO:0000259" key="12">
    <source>
        <dbReference type="PROSITE" id="PS51371"/>
    </source>
</evidence>
<comment type="subcellular location">
    <subcellularLocation>
        <location evidence="1">Cell membrane</location>
        <topology evidence="1">Multi-pass membrane protein</topology>
    </subcellularLocation>
</comment>
<dbReference type="InterPro" id="IPR044751">
    <property type="entry name" value="Ion_transp-like_CBS"/>
</dbReference>
<evidence type="ECO:0000256" key="7">
    <source>
        <dbReference type="ARBA" id="ARBA00023122"/>
    </source>
</evidence>
<dbReference type="InterPro" id="IPR046342">
    <property type="entry name" value="CBS_dom_sf"/>
</dbReference>
<dbReference type="Pfam" id="PF00571">
    <property type="entry name" value="CBS"/>
    <property type="match status" value="2"/>
</dbReference>
<evidence type="ECO:0000256" key="11">
    <source>
        <dbReference type="SAM" id="Phobius"/>
    </source>
</evidence>
<feature type="domain" description="CBS" evidence="12">
    <location>
        <begin position="206"/>
        <end position="267"/>
    </location>
</feature>
<dbReference type="AlphaFoldDB" id="A0A1G9VMV6"/>
<gene>
    <name evidence="13" type="ORF">SAMN04487766_10671</name>
</gene>
<keyword evidence="6 11" id="KW-1133">Transmembrane helix</keyword>
<feature type="transmembrane region" description="Helical" evidence="11">
    <location>
        <begin position="92"/>
        <end position="113"/>
    </location>
</feature>
<keyword evidence="8 11" id="KW-0472">Membrane</keyword>
<organism evidence="13 14">
    <name type="scientific">Actinomyces ruminicola</name>
    <dbReference type="NCBI Taxonomy" id="332524"/>
    <lineage>
        <taxon>Bacteria</taxon>
        <taxon>Bacillati</taxon>
        <taxon>Actinomycetota</taxon>
        <taxon>Actinomycetes</taxon>
        <taxon>Actinomycetales</taxon>
        <taxon>Actinomycetaceae</taxon>
        <taxon>Actinomyces</taxon>
    </lineage>
</organism>